<evidence type="ECO:0000313" key="1">
    <source>
        <dbReference type="EMBL" id="CAH1801875.1"/>
    </source>
</evidence>
<accession>A0A8J1TMJ7</accession>
<feature type="non-terminal residue" evidence="1">
    <location>
        <position position="199"/>
    </location>
</feature>
<name>A0A8J1TMJ7_OWEFU</name>
<dbReference type="InterPro" id="IPR036383">
    <property type="entry name" value="TSP1_rpt_sf"/>
</dbReference>
<organism evidence="1 2">
    <name type="scientific">Owenia fusiformis</name>
    <name type="common">Polychaete worm</name>
    <dbReference type="NCBI Taxonomy" id="6347"/>
    <lineage>
        <taxon>Eukaryota</taxon>
        <taxon>Metazoa</taxon>
        <taxon>Spiralia</taxon>
        <taxon>Lophotrochozoa</taxon>
        <taxon>Annelida</taxon>
        <taxon>Polychaeta</taxon>
        <taxon>Sedentaria</taxon>
        <taxon>Canalipalpata</taxon>
        <taxon>Sabellida</taxon>
        <taxon>Oweniida</taxon>
        <taxon>Oweniidae</taxon>
        <taxon>Owenia</taxon>
    </lineage>
</organism>
<dbReference type="Proteomes" id="UP000749559">
    <property type="component" value="Unassembled WGS sequence"/>
</dbReference>
<feature type="non-terminal residue" evidence="1">
    <location>
        <position position="1"/>
    </location>
</feature>
<dbReference type="PROSITE" id="PS50092">
    <property type="entry name" value="TSP1"/>
    <property type="match status" value="1"/>
</dbReference>
<sequence>QKNYAVASGSCDGDSVDSSQAPTPCVRPPCQPQGCGQWSAWSEQVGQCKNFLVNPNTGVCLVQGDQNVTKTRTCTPCPVGKRDLHKRTFPELPEEQQCVGESIQVTSRKCCTSGGGGTGCQFSQWTAYQSNAQCSKSCGVGTRLESRSRVVISGINCVGATVESKLGVCNTQACAPCQWGPWSQLTYTACSVTCGNGYT</sequence>
<dbReference type="EMBL" id="CAIIXF020000012">
    <property type="protein sequence ID" value="CAH1801875.1"/>
    <property type="molecule type" value="Genomic_DNA"/>
</dbReference>
<dbReference type="InterPro" id="IPR000884">
    <property type="entry name" value="TSP1_rpt"/>
</dbReference>
<reference evidence="1" key="1">
    <citation type="submission" date="2022-03" db="EMBL/GenBank/DDBJ databases">
        <authorList>
            <person name="Martin C."/>
        </authorList>
    </citation>
    <scope>NUCLEOTIDE SEQUENCE</scope>
</reference>
<dbReference type="Gene3D" id="2.20.100.10">
    <property type="entry name" value="Thrombospondin type-1 (TSP1) repeat"/>
    <property type="match status" value="1"/>
</dbReference>
<evidence type="ECO:0000313" key="2">
    <source>
        <dbReference type="Proteomes" id="UP000749559"/>
    </source>
</evidence>
<dbReference type="SUPFAM" id="SSF82895">
    <property type="entry name" value="TSP-1 type 1 repeat"/>
    <property type="match status" value="1"/>
</dbReference>
<protein>
    <submittedName>
        <fullName evidence="1">Uncharacterized protein</fullName>
    </submittedName>
</protein>
<comment type="caution">
    <text evidence="1">The sequence shown here is derived from an EMBL/GenBank/DDBJ whole genome shotgun (WGS) entry which is preliminary data.</text>
</comment>
<gene>
    <name evidence="1" type="ORF">OFUS_LOCUS25612</name>
</gene>
<keyword evidence="2" id="KW-1185">Reference proteome</keyword>
<proteinExistence type="predicted"/>
<dbReference type="AlphaFoldDB" id="A0A8J1TMJ7"/>